<organism evidence="8 9">
    <name type="scientific">Neohortaea acidophila</name>
    <dbReference type="NCBI Taxonomy" id="245834"/>
    <lineage>
        <taxon>Eukaryota</taxon>
        <taxon>Fungi</taxon>
        <taxon>Dikarya</taxon>
        <taxon>Ascomycota</taxon>
        <taxon>Pezizomycotina</taxon>
        <taxon>Dothideomycetes</taxon>
        <taxon>Dothideomycetidae</taxon>
        <taxon>Mycosphaerellales</taxon>
        <taxon>Teratosphaeriaceae</taxon>
        <taxon>Neohortaea</taxon>
    </lineage>
</organism>
<dbReference type="Gene3D" id="3.40.50.720">
    <property type="entry name" value="NAD(P)-binding Rossmann-like Domain"/>
    <property type="match status" value="1"/>
</dbReference>
<dbReference type="Pfam" id="PF08240">
    <property type="entry name" value="ADH_N"/>
    <property type="match status" value="1"/>
</dbReference>
<comment type="similarity">
    <text evidence="2">Belongs to the zinc-containing alcohol dehydrogenase family.</text>
</comment>
<dbReference type="InterPro" id="IPR013154">
    <property type="entry name" value="ADH-like_N"/>
</dbReference>
<dbReference type="GO" id="GO:0046872">
    <property type="term" value="F:metal ion binding"/>
    <property type="evidence" value="ECO:0007669"/>
    <property type="project" value="UniProtKB-KW"/>
</dbReference>
<dbReference type="SMART" id="SM00829">
    <property type="entry name" value="PKS_ER"/>
    <property type="match status" value="1"/>
</dbReference>
<sequence length="350" mass="38074">MRAAQYDKPNDKVLINRIPIPEPGDGQYQVKVAAASLCHSDLMMSVRPDSITRPLTIGHEGVGTISKIHPSAEGKGFKIGDRIGMFYVIDCCFDCDGCIAHGTFCTKPRNGGAKIQGLGADGFFAEYAVIDWQNALRLDDALPIERMSPLFCAGITAFHAVDKCELEPGQWIAIIGCGGLGQLATRYAKAMGLKVIGLDVNDRMLDIVKETGADATFNPKSDPKFNRQLPKLTGKRGVHAAAVFSNSHAAYATAQKALAFDGVLMIVGLPETPLQFRAYQISFGMFRVKGASNGTVAEAQKAVDFTAKHRIIPDVVFRNLDEMPQMWDEMNKGTAEKRMVVSFVESKSKI</sequence>
<dbReference type="InterPro" id="IPR020843">
    <property type="entry name" value="ER"/>
</dbReference>
<dbReference type="SUPFAM" id="SSF50129">
    <property type="entry name" value="GroES-like"/>
    <property type="match status" value="1"/>
</dbReference>
<dbReference type="Pfam" id="PF00107">
    <property type="entry name" value="ADH_zinc_N"/>
    <property type="match status" value="1"/>
</dbReference>
<dbReference type="SUPFAM" id="SSF51735">
    <property type="entry name" value="NAD(P)-binding Rossmann-fold domains"/>
    <property type="match status" value="1"/>
</dbReference>
<evidence type="ECO:0000256" key="1">
    <source>
        <dbReference type="ARBA" id="ARBA00001947"/>
    </source>
</evidence>
<dbReference type="Gene3D" id="3.90.180.10">
    <property type="entry name" value="Medium-chain alcohol dehydrogenases, catalytic domain"/>
    <property type="match status" value="1"/>
</dbReference>
<dbReference type="FunFam" id="3.40.50.720:FF:000039">
    <property type="entry name" value="Alcohol dehydrogenase AdhP"/>
    <property type="match status" value="1"/>
</dbReference>
<dbReference type="EMBL" id="MU001633">
    <property type="protein sequence ID" value="KAF2485827.1"/>
    <property type="molecule type" value="Genomic_DNA"/>
</dbReference>
<keyword evidence="4" id="KW-0862">Zinc</keyword>
<keyword evidence="5" id="KW-0560">Oxidoreductase</keyword>
<evidence type="ECO:0000256" key="5">
    <source>
        <dbReference type="ARBA" id="ARBA00023002"/>
    </source>
</evidence>
<gene>
    <name evidence="8" type="ORF">BDY17DRAFT_315995</name>
</gene>
<evidence type="ECO:0000313" key="9">
    <source>
        <dbReference type="Proteomes" id="UP000799767"/>
    </source>
</evidence>
<comment type="cofactor">
    <cofactor evidence="1">
        <name>Zn(2+)</name>
        <dbReference type="ChEBI" id="CHEBI:29105"/>
    </cofactor>
</comment>
<dbReference type="GO" id="GO:0005737">
    <property type="term" value="C:cytoplasm"/>
    <property type="evidence" value="ECO:0007669"/>
    <property type="project" value="TreeGrafter"/>
</dbReference>
<name>A0A6A6Q327_9PEZI</name>
<keyword evidence="6" id="KW-0520">NAD</keyword>
<dbReference type="AlphaFoldDB" id="A0A6A6Q327"/>
<dbReference type="PANTHER" id="PTHR42940:SF8">
    <property type="entry name" value="VACUOLAR PROTEIN SORTING-ASSOCIATED PROTEIN 11"/>
    <property type="match status" value="1"/>
</dbReference>
<protein>
    <submittedName>
        <fullName evidence="8">Alcohol dehydrogenase</fullName>
    </submittedName>
</protein>
<evidence type="ECO:0000313" key="8">
    <source>
        <dbReference type="EMBL" id="KAF2485827.1"/>
    </source>
</evidence>
<dbReference type="Proteomes" id="UP000799767">
    <property type="component" value="Unassembled WGS sequence"/>
</dbReference>
<dbReference type="PANTHER" id="PTHR42940">
    <property type="entry name" value="ALCOHOL DEHYDROGENASE 1-RELATED"/>
    <property type="match status" value="1"/>
</dbReference>
<feature type="domain" description="Enoyl reductase (ER)" evidence="7">
    <location>
        <begin position="8"/>
        <end position="312"/>
    </location>
</feature>
<accession>A0A6A6Q327</accession>
<keyword evidence="3" id="KW-0479">Metal-binding</keyword>
<dbReference type="OrthoDB" id="1879366at2759"/>
<dbReference type="GeneID" id="54476971"/>
<proteinExistence type="inferred from homology"/>
<dbReference type="InterPro" id="IPR011032">
    <property type="entry name" value="GroES-like_sf"/>
</dbReference>
<reference evidence="8" key="1">
    <citation type="journal article" date="2020" name="Stud. Mycol.">
        <title>101 Dothideomycetes genomes: a test case for predicting lifestyles and emergence of pathogens.</title>
        <authorList>
            <person name="Haridas S."/>
            <person name="Albert R."/>
            <person name="Binder M."/>
            <person name="Bloem J."/>
            <person name="Labutti K."/>
            <person name="Salamov A."/>
            <person name="Andreopoulos B."/>
            <person name="Baker S."/>
            <person name="Barry K."/>
            <person name="Bills G."/>
            <person name="Bluhm B."/>
            <person name="Cannon C."/>
            <person name="Castanera R."/>
            <person name="Culley D."/>
            <person name="Daum C."/>
            <person name="Ezra D."/>
            <person name="Gonzalez J."/>
            <person name="Henrissat B."/>
            <person name="Kuo A."/>
            <person name="Liang C."/>
            <person name="Lipzen A."/>
            <person name="Lutzoni F."/>
            <person name="Magnuson J."/>
            <person name="Mondo S."/>
            <person name="Nolan M."/>
            <person name="Ohm R."/>
            <person name="Pangilinan J."/>
            <person name="Park H.-J."/>
            <person name="Ramirez L."/>
            <person name="Alfaro M."/>
            <person name="Sun H."/>
            <person name="Tritt A."/>
            <person name="Yoshinaga Y."/>
            <person name="Zwiers L.-H."/>
            <person name="Turgeon B."/>
            <person name="Goodwin S."/>
            <person name="Spatafora J."/>
            <person name="Crous P."/>
            <person name="Grigoriev I."/>
        </authorList>
    </citation>
    <scope>NUCLEOTIDE SEQUENCE</scope>
    <source>
        <strain evidence="8">CBS 113389</strain>
    </source>
</reference>
<evidence type="ECO:0000256" key="6">
    <source>
        <dbReference type="ARBA" id="ARBA00023027"/>
    </source>
</evidence>
<evidence type="ECO:0000256" key="2">
    <source>
        <dbReference type="ARBA" id="ARBA00008072"/>
    </source>
</evidence>
<dbReference type="InterPro" id="IPR013149">
    <property type="entry name" value="ADH-like_C"/>
</dbReference>
<dbReference type="RefSeq" id="XP_033592396.1">
    <property type="nucleotide sequence ID" value="XM_033735969.1"/>
</dbReference>
<dbReference type="GO" id="GO:0004022">
    <property type="term" value="F:alcohol dehydrogenase (NAD+) activity"/>
    <property type="evidence" value="ECO:0007669"/>
    <property type="project" value="TreeGrafter"/>
</dbReference>
<evidence type="ECO:0000256" key="4">
    <source>
        <dbReference type="ARBA" id="ARBA00022833"/>
    </source>
</evidence>
<evidence type="ECO:0000256" key="3">
    <source>
        <dbReference type="ARBA" id="ARBA00022723"/>
    </source>
</evidence>
<evidence type="ECO:0000259" key="7">
    <source>
        <dbReference type="SMART" id="SM00829"/>
    </source>
</evidence>
<keyword evidence="9" id="KW-1185">Reference proteome</keyword>
<dbReference type="InterPro" id="IPR036291">
    <property type="entry name" value="NAD(P)-bd_dom_sf"/>
</dbReference>